<dbReference type="InterPro" id="IPR048670">
    <property type="entry name" value="IF5A-like_N"/>
</dbReference>
<dbReference type="SUPFAM" id="SSF50249">
    <property type="entry name" value="Nucleic acid-binding proteins"/>
    <property type="match status" value="1"/>
</dbReference>
<dbReference type="InterPro" id="IPR012340">
    <property type="entry name" value="NA-bd_OB-fold"/>
</dbReference>
<dbReference type="InterPro" id="IPR014722">
    <property type="entry name" value="Rib_uL2_dom2"/>
</dbReference>
<dbReference type="Pfam" id="PF03171">
    <property type="entry name" value="2OG-FeII_Oxy"/>
    <property type="match status" value="1"/>
</dbReference>
<dbReference type="Proteomes" id="UP000325558">
    <property type="component" value="Unassembled WGS sequence"/>
</dbReference>
<dbReference type="GO" id="GO:0003723">
    <property type="term" value="F:RNA binding"/>
    <property type="evidence" value="ECO:0007669"/>
    <property type="project" value="InterPro"/>
</dbReference>
<reference evidence="5" key="1">
    <citation type="submission" date="2019-04" db="EMBL/GenBank/DDBJ databases">
        <title>Friends and foes A comparative genomics study of 23 Aspergillus species from section Flavi.</title>
        <authorList>
            <consortium name="DOE Joint Genome Institute"/>
            <person name="Kjaerbolling I."/>
            <person name="Vesth T."/>
            <person name="Frisvad J.C."/>
            <person name="Nybo J.L."/>
            <person name="Theobald S."/>
            <person name="Kildgaard S."/>
            <person name="Isbrandt T."/>
            <person name="Kuo A."/>
            <person name="Sato A."/>
            <person name="Lyhne E.K."/>
            <person name="Kogle M.E."/>
            <person name="Wiebenga A."/>
            <person name="Kun R.S."/>
            <person name="Lubbers R.J."/>
            <person name="Makela M.R."/>
            <person name="Barry K."/>
            <person name="Chovatia M."/>
            <person name="Clum A."/>
            <person name="Daum C."/>
            <person name="Haridas S."/>
            <person name="He G."/>
            <person name="LaButti K."/>
            <person name="Lipzen A."/>
            <person name="Mondo S."/>
            <person name="Riley R."/>
            <person name="Salamov A."/>
            <person name="Simmons B.A."/>
            <person name="Magnuson J.K."/>
            <person name="Henrissat B."/>
            <person name="Mortensen U.H."/>
            <person name="Larsen T.O."/>
            <person name="Devries R.P."/>
            <person name="Grigoriev I.V."/>
            <person name="Machida M."/>
            <person name="Baker S.E."/>
            <person name="Andersen M.R."/>
        </authorList>
    </citation>
    <scope>NUCLEOTIDE SEQUENCE</scope>
    <source>
        <strain evidence="5">CBS 117612</strain>
    </source>
</reference>
<sequence length="552" mass="62558">MAPAAPFNPPSADLPGKPFVPEWVPPPVTKEKHNFAELKSIDLSLLDSEDPAVVDDLVQQVKVAIRDDGFLFLENYGVSLEQLHRQFALAQYLYNNISEEDKERLLFHPDSGKWSGYKHPYGFKRHRGAPDGIEQFNWYKPDWEDINRVPTCLHPFMDEIEAFSNYLTKSVNRRLLTVLSRVLELPDDYLWENVQSHGSPTGEGYFRHALFRPVQKQTQEASKGLRMHGHTDFGLTTLLFSVPISCLQIWGRDEQWYYVPYKPGALVINIGDTLEIVSGGHFKATRHRVFRPPADQLNEERLSLVLFNSSIGDLRMAPAQDSKLIQREGCVEEQGVYKEFKKLTSQGKLVPTNRQWREIQIATCTDPTDTVNNRVGAHQVLIDGKVMHQREYMGVKVVLPDDEEHNQTLEQYQQQGSQTYTAPVLTLRKRAHVIISGRPCQISEISKIGTNIHLVAQDIFTGRTLSDDIESTQSVEIPNVRRNEYSLVNIDEGFLNLMTQEGATNDDVKVPDGELGDQIRTDFDAGKDLIITVLSAMGEEQAISGKEATKGY</sequence>
<dbReference type="SUPFAM" id="SSF50104">
    <property type="entry name" value="Translation proteins SH3-like domain"/>
    <property type="match status" value="1"/>
</dbReference>
<dbReference type="PRINTS" id="PR00682">
    <property type="entry name" value="IPNSYNTHASE"/>
</dbReference>
<feature type="domain" description="Fe2OG dioxygenase" evidence="4">
    <location>
        <begin position="205"/>
        <end position="310"/>
    </location>
</feature>
<organism evidence="5">
    <name type="scientific">Aspergillus arachidicola</name>
    <dbReference type="NCBI Taxonomy" id="656916"/>
    <lineage>
        <taxon>Eukaryota</taxon>
        <taxon>Fungi</taxon>
        <taxon>Dikarya</taxon>
        <taxon>Ascomycota</taxon>
        <taxon>Pezizomycotina</taxon>
        <taxon>Eurotiomycetes</taxon>
        <taxon>Eurotiomycetidae</taxon>
        <taxon>Eurotiales</taxon>
        <taxon>Aspergillaceae</taxon>
        <taxon>Aspergillus</taxon>
        <taxon>Aspergillus subgen. Circumdati</taxon>
    </lineage>
</organism>
<evidence type="ECO:0000259" key="4">
    <source>
        <dbReference type="PROSITE" id="PS51471"/>
    </source>
</evidence>
<comment type="similarity">
    <text evidence="1">Belongs to the eIF-5A family.</text>
</comment>
<dbReference type="GO" id="GO:0045905">
    <property type="term" value="P:positive regulation of translational termination"/>
    <property type="evidence" value="ECO:0007669"/>
    <property type="project" value="InterPro"/>
</dbReference>
<dbReference type="GO" id="GO:0003746">
    <property type="term" value="F:translation elongation factor activity"/>
    <property type="evidence" value="ECO:0007669"/>
    <property type="project" value="InterPro"/>
</dbReference>
<dbReference type="GO" id="GO:0043022">
    <property type="term" value="F:ribosome binding"/>
    <property type="evidence" value="ECO:0007669"/>
    <property type="project" value="InterPro"/>
</dbReference>
<dbReference type="SMART" id="SM01376">
    <property type="entry name" value="eIF-5a"/>
    <property type="match status" value="1"/>
</dbReference>
<dbReference type="PROSITE" id="PS51471">
    <property type="entry name" value="FE2OG_OXY"/>
    <property type="match status" value="1"/>
</dbReference>
<gene>
    <name evidence="5" type="ORF">BDV24DRAFT_167442</name>
</gene>
<keyword evidence="3" id="KW-0385">Hypusine</keyword>
<dbReference type="InterPro" id="IPR027443">
    <property type="entry name" value="IPNS-like_sf"/>
</dbReference>
<dbReference type="FunFam" id="2.60.120.330:FF:000028">
    <property type="entry name" value="Unplaced genomic scaffold supercont1.142, whole genome shotgun sequence"/>
    <property type="match status" value="1"/>
</dbReference>
<evidence type="ECO:0000256" key="1">
    <source>
        <dbReference type="ARBA" id="ARBA00006016"/>
    </source>
</evidence>
<dbReference type="InterPro" id="IPR026992">
    <property type="entry name" value="DIOX_N"/>
</dbReference>
<dbReference type="GO" id="GO:0044283">
    <property type="term" value="P:small molecule biosynthetic process"/>
    <property type="evidence" value="ECO:0007669"/>
    <property type="project" value="UniProtKB-ARBA"/>
</dbReference>
<dbReference type="FunFam" id="2.40.50.140:FF:000034">
    <property type="entry name" value="Eukaryotic translation initiation factor 5A"/>
    <property type="match status" value="1"/>
</dbReference>
<dbReference type="Gene3D" id="2.40.50.140">
    <property type="entry name" value="Nucleic acid-binding proteins"/>
    <property type="match status" value="1"/>
</dbReference>
<accession>A0A5N6XVY5</accession>
<name>A0A5N6XVY5_9EURO</name>
<dbReference type="SUPFAM" id="SSF51197">
    <property type="entry name" value="Clavaminate synthase-like"/>
    <property type="match status" value="1"/>
</dbReference>
<dbReference type="InterPro" id="IPR008991">
    <property type="entry name" value="Translation_prot_SH3-like_sf"/>
</dbReference>
<dbReference type="PANTHER" id="PTHR11673">
    <property type="entry name" value="TRANSLATION INITIATION FACTOR 5A FAMILY MEMBER"/>
    <property type="match status" value="1"/>
</dbReference>
<evidence type="ECO:0000256" key="2">
    <source>
        <dbReference type="ARBA" id="ARBA00022917"/>
    </source>
</evidence>
<dbReference type="Gene3D" id="2.60.120.330">
    <property type="entry name" value="B-lactam Antibiotic, Isopenicillin N Synthase, Chain"/>
    <property type="match status" value="1"/>
</dbReference>
<dbReference type="Pfam" id="PF01287">
    <property type="entry name" value="eIF-5a"/>
    <property type="match status" value="1"/>
</dbReference>
<dbReference type="CDD" id="cd04468">
    <property type="entry name" value="S1_eIF5A"/>
    <property type="match status" value="1"/>
</dbReference>
<protein>
    <recommendedName>
        <fullName evidence="4">Fe2OG dioxygenase domain-containing protein</fullName>
    </recommendedName>
</protein>
<dbReference type="InterPro" id="IPR044861">
    <property type="entry name" value="IPNS-like_FE2OG_OXY"/>
</dbReference>
<dbReference type="GO" id="GO:0045901">
    <property type="term" value="P:positive regulation of translational elongation"/>
    <property type="evidence" value="ECO:0007669"/>
    <property type="project" value="InterPro"/>
</dbReference>
<dbReference type="Pfam" id="PF21485">
    <property type="entry name" value="IF5A-like_N"/>
    <property type="match status" value="1"/>
</dbReference>
<dbReference type="NCBIfam" id="TIGR00037">
    <property type="entry name" value="eIF_5A"/>
    <property type="match status" value="1"/>
</dbReference>
<dbReference type="OrthoDB" id="406156at2759"/>
<dbReference type="AlphaFoldDB" id="A0A5N6XVY5"/>
<dbReference type="InterPro" id="IPR020189">
    <property type="entry name" value="IF5A_C"/>
</dbReference>
<dbReference type="InterPro" id="IPR001884">
    <property type="entry name" value="IF5A-like"/>
</dbReference>
<dbReference type="EMBL" id="ML737182">
    <property type="protein sequence ID" value="KAE8337311.1"/>
    <property type="molecule type" value="Genomic_DNA"/>
</dbReference>
<dbReference type="InterPro" id="IPR005123">
    <property type="entry name" value="Oxoglu/Fe-dep_dioxygenase_dom"/>
</dbReference>
<dbReference type="Pfam" id="PF14226">
    <property type="entry name" value="DIOX_N"/>
    <property type="match status" value="1"/>
</dbReference>
<dbReference type="Gene3D" id="2.30.30.30">
    <property type="match status" value="1"/>
</dbReference>
<proteinExistence type="inferred from homology"/>
<evidence type="ECO:0000313" key="5">
    <source>
        <dbReference type="EMBL" id="KAE8337311.1"/>
    </source>
</evidence>
<evidence type="ECO:0000256" key="3">
    <source>
        <dbReference type="ARBA" id="ARBA00023071"/>
    </source>
</evidence>
<keyword evidence="2" id="KW-0648">Protein biosynthesis</keyword>